<feature type="transmembrane region" description="Helical" evidence="6">
    <location>
        <begin position="267"/>
        <end position="291"/>
    </location>
</feature>
<dbReference type="CDD" id="cd06530">
    <property type="entry name" value="S26_SPase_I"/>
    <property type="match status" value="1"/>
</dbReference>
<evidence type="ECO:0000313" key="8">
    <source>
        <dbReference type="Proteomes" id="UP000283946"/>
    </source>
</evidence>
<comment type="subcellular location">
    <subcellularLocation>
        <location evidence="1">Membrane</location>
    </subcellularLocation>
</comment>
<dbReference type="GO" id="GO:0006465">
    <property type="term" value="P:signal peptide processing"/>
    <property type="evidence" value="ECO:0007669"/>
    <property type="project" value="UniProtKB-UniRule"/>
</dbReference>
<keyword evidence="4 6" id="KW-0472">Membrane</keyword>
<organism evidence="7 8">
    <name type="scientific">Rathayibacter iranicus</name>
    <dbReference type="NCBI Taxonomy" id="59737"/>
    <lineage>
        <taxon>Bacteria</taxon>
        <taxon>Bacillati</taxon>
        <taxon>Actinomycetota</taxon>
        <taxon>Actinomycetes</taxon>
        <taxon>Micrococcales</taxon>
        <taxon>Microbacteriaceae</taxon>
        <taxon>Rathayibacter</taxon>
    </lineage>
</organism>
<name>A0AAD1EN81_9MICO</name>
<proteinExistence type="predicted"/>
<dbReference type="InterPro" id="IPR001733">
    <property type="entry name" value="Peptidase_S26B"/>
</dbReference>
<evidence type="ECO:0000256" key="3">
    <source>
        <dbReference type="ARBA" id="ARBA00022989"/>
    </source>
</evidence>
<evidence type="ECO:0000256" key="2">
    <source>
        <dbReference type="ARBA" id="ARBA00022692"/>
    </source>
</evidence>
<evidence type="ECO:0000256" key="5">
    <source>
        <dbReference type="NCBIfam" id="TIGR02228"/>
    </source>
</evidence>
<dbReference type="RefSeq" id="WP_104266106.1">
    <property type="nucleotide sequence ID" value="NZ_CP028130.1"/>
</dbReference>
<protein>
    <recommendedName>
        <fullName evidence="5">Signal peptidase I</fullName>
        <ecNumber evidence="5">3.4.21.89</ecNumber>
    </recommendedName>
</protein>
<evidence type="ECO:0000256" key="1">
    <source>
        <dbReference type="ARBA" id="ARBA00004370"/>
    </source>
</evidence>
<dbReference type="EMBL" id="CP028130">
    <property type="protein sequence ID" value="AZZ56896.1"/>
    <property type="molecule type" value="Genomic_DNA"/>
</dbReference>
<accession>A0AAD1EN81</accession>
<feature type="transmembrane region" description="Helical" evidence="6">
    <location>
        <begin position="28"/>
        <end position="49"/>
    </location>
</feature>
<dbReference type="GO" id="GO:0009003">
    <property type="term" value="F:signal peptidase activity"/>
    <property type="evidence" value="ECO:0007669"/>
    <property type="project" value="UniProtKB-EC"/>
</dbReference>
<dbReference type="GO" id="GO:0016020">
    <property type="term" value="C:membrane"/>
    <property type="evidence" value="ECO:0007669"/>
    <property type="project" value="UniProtKB-SubCell"/>
</dbReference>
<dbReference type="InterPro" id="IPR019533">
    <property type="entry name" value="Peptidase_S26"/>
</dbReference>
<feature type="transmembrane region" description="Helical" evidence="6">
    <location>
        <begin position="143"/>
        <end position="163"/>
    </location>
</feature>
<dbReference type="InterPro" id="IPR036286">
    <property type="entry name" value="LexA/Signal_pep-like_sf"/>
</dbReference>
<keyword evidence="2 6" id="KW-0812">Transmembrane</keyword>
<gene>
    <name evidence="7" type="ORF">C7V51_14190</name>
</gene>
<evidence type="ECO:0000313" key="7">
    <source>
        <dbReference type="EMBL" id="AZZ56896.1"/>
    </source>
</evidence>
<evidence type="ECO:0000256" key="4">
    <source>
        <dbReference type="ARBA" id="ARBA00023136"/>
    </source>
</evidence>
<dbReference type="EC" id="3.4.21.89" evidence="5"/>
<dbReference type="Proteomes" id="UP000283946">
    <property type="component" value="Chromosome"/>
</dbReference>
<keyword evidence="3 6" id="KW-1133">Transmembrane helix</keyword>
<dbReference type="GO" id="GO:0004252">
    <property type="term" value="F:serine-type endopeptidase activity"/>
    <property type="evidence" value="ECO:0007669"/>
    <property type="project" value="UniProtKB-UniRule"/>
</dbReference>
<evidence type="ECO:0000256" key="6">
    <source>
        <dbReference type="SAM" id="Phobius"/>
    </source>
</evidence>
<reference evidence="7 8" key="1">
    <citation type="submission" date="2018-03" db="EMBL/GenBank/DDBJ databases">
        <title>Bacteriophage NCPPB3778 and a type I-E CRISPR drive the evolution of the US Biological Select Agent, Rathayibacter toxicus.</title>
        <authorList>
            <person name="Davis E.W.II."/>
            <person name="Tabima J.F."/>
            <person name="Weisberg A.J."/>
            <person name="Dantas Lopes L."/>
            <person name="Wiseman M.S."/>
            <person name="Wiseman M.S."/>
            <person name="Pupko T."/>
            <person name="Belcher M.S."/>
            <person name="Sechler A.J."/>
            <person name="Tancos M.A."/>
            <person name="Schroeder B.K."/>
            <person name="Murray T.D."/>
            <person name="Luster D.G."/>
            <person name="Schneider W.L."/>
            <person name="Rogers E."/>
            <person name="Andreote F.D."/>
            <person name="Grunwald N.J."/>
            <person name="Putnam M.L."/>
            <person name="Chang J.H."/>
        </authorList>
    </citation>
    <scope>NUCLEOTIDE SEQUENCE [LARGE SCALE GENOMIC DNA]</scope>
    <source>
        <strain evidence="7 8">NCCPB 2253</strain>
    </source>
</reference>
<dbReference type="AlphaFoldDB" id="A0AAD1EN81"/>
<dbReference type="NCBIfam" id="TIGR02228">
    <property type="entry name" value="sigpep_I_arch"/>
    <property type="match status" value="1"/>
</dbReference>
<dbReference type="KEGG" id="ria:C7V51_14190"/>
<dbReference type="SUPFAM" id="SSF51306">
    <property type="entry name" value="LexA/Signal peptidase"/>
    <property type="match status" value="1"/>
</dbReference>
<sequence>MTLITVAPRLEELQDETRSRHRVPLGTVLRWGATALLIALASAALLFHLSGGRWFVVETPSMGAAAPVGSLVLTEPTAIEDVRVGDVVSFQPAGVPDATYTHRVVAVNDDGTLSTRGDVNRSADPWATGSDQLVGVVTATFPVVGWFLRALPMLLVGSLVIWLPTRGLTPSTQRAATRILGLSLVVSFTVFVLRPLVGIVVLEAAVDGMTTTATLVSTGVLPIQVSAEGADPVDLTSGEVGRMQIPTHDSGGDADTYALSSALHLPFWGWVVYVLVCALPVLYTLVVGLPAEPECTEVHRWNEGSDGTPGVSPGGGLPAGGLPVDGLLVIARVDGPAGAKSLETEREA</sequence>